<evidence type="ECO:0000259" key="1">
    <source>
        <dbReference type="PROSITE" id="PS50053"/>
    </source>
</evidence>
<dbReference type="Pfam" id="PF00240">
    <property type="entry name" value="ubiquitin"/>
    <property type="match status" value="1"/>
</dbReference>
<organism evidence="2 3">
    <name type="scientific">Laodelphax striatellus</name>
    <name type="common">Small brown planthopper</name>
    <name type="synonym">Delphax striatella</name>
    <dbReference type="NCBI Taxonomy" id="195883"/>
    <lineage>
        <taxon>Eukaryota</taxon>
        <taxon>Metazoa</taxon>
        <taxon>Ecdysozoa</taxon>
        <taxon>Arthropoda</taxon>
        <taxon>Hexapoda</taxon>
        <taxon>Insecta</taxon>
        <taxon>Pterygota</taxon>
        <taxon>Neoptera</taxon>
        <taxon>Paraneoptera</taxon>
        <taxon>Hemiptera</taxon>
        <taxon>Auchenorrhyncha</taxon>
        <taxon>Fulgoroidea</taxon>
        <taxon>Delphacidae</taxon>
        <taxon>Criomorphinae</taxon>
        <taxon>Laodelphax</taxon>
    </lineage>
</organism>
<protein>
    <recommendedName>
        <fullName evidence="1">Ubiquitin-like domain-containing protein</fullName>
    </recommendedName>
</protein>
<dbReference type="SMR" id="A0A482XS18"/>
<proteinExistence type="predicted"/>
<dbReference type="InterPro" id="IPR029071">
    <property type="entry name" value="Ubiquitin-like_domsf"/>
</dbReference>
<dbReference type="InParanoid" id="A0A482XS18"/>
<dbReference type="STRING" id="195883.A0A482XS18"/>
<accession>A0A482XS18</accession>
<dbReference type="Gene3D" id="3.10.20.90">
    <property type="entry name" value="Phosphatidylinositol 3-kinase Catalytic Subunit, Chain A, domain 1"/>
    <property type="match status" value="1"/>
</dbReference>
<dbReference type="SUPFAM" id="SSF54236">
    <property type="entry name" value="Ubiquitin-like"/>
    <property type="match status" value="1"/>
</dbReference>
<dbReference type="AlphaFoldDB" id="A0A482XS18"/>
<evidence type="ECO:0000313" key="2">
    <source>
        <dbReference type="EMBL" id="RZF48616.1"/>
    </source>
</evidence>
<dbReference type="PANTHER" id="PTHR12948">
    <property type="entry name" value="NEDD8 ULTIMATE BUSTER-1 BS4 PROTEIN"/>
    <property type="match status" value="1"/>
</dbReference>
<dbReference type="Proteomes" id="UP000291343">
    <property type="component" value="Unassembled WGS sequence"/>
</dbReference>
<dbReference type="InterPro" id="IPR000626">
    <property type="entry name" value="Ubiquitin-like_dom"/>
</dbReference>
<name>A0A482XS18_LAOST</name>
<evidence type="ECO:0000313" key="3">
    <source>
        <dbReference type="Proteomes" id="UP000291343"/>
    </source>
</evidence>
<comment type="caution">
    <text evidence="2">The sequence shown here is derived from an EMBL/GenBank/DDBJ whole genome shotgun (WGS) entry which is preliminary data.</text>
</comment>
<dbReference type="EMBL" id="QKKF02001657">
    <property type="protein sequence ID" value="RZF48616.1"/>
    <property type="molecule type" value="Genomic_DNA"/>
</dbReference>
<dbReference type="SMART" id="SM00213">
    <property type="entry name" value="UBQ"/>
    <property type="match status" value="1"/>
</dbReference>
<dbReference type="PROSITE" id="PS50053">
    <property type="entry name" value="UBIQUITIN_2"/>
    <property type="match status" value="1"/>
</dbReference>
<reference evidence="2 3" key="1">
    <citation type="journal article" date="2017" name="Gigascience">
        <title>Genome sequence of the small brown planthopper, Laodelphax striatellus.</title>
        <authorList>
            <person name="Zhu J."/>
            <person name="Jiang F."/>
            <person name="Wang X."/>
            <person name="Yang P."/>
            <person name="Bao Y."/>
            <person name="Zhao W."/>
            <person name="Wang W."/>
            <person name="Lu H."/>
            <person name="Wang Q."/>
            <person name="Cui N."/>
            <person name="Li J."/>
            <person name="Chen X."/>
            <person name="Luo L."/>
            <person name="Yu J."/>
            <person name="Kang L."/>
            <person name="Cui F."/>
        </authorList>
    </citation>
    <scope>NUCLEOTIDE SEQUENCE [LARGE SCALE GENOMIC DNA]</scope>
    <source>
        <strain evidence="2">Lst14</strain>
    </source>
</reference>
<dbReference type="InterPro" id="IPR039749">
    <property type="entry name" value="NUB1"/>
</dbReference>
<feature type="domain" description="Ubiquitin-like" evidence="1">
    <location>
        <begin position="96"/>
        <end position="172"/>
    </location>
</feature>
<dbReference type="OrthoDB" id="434245at2759"/>
<keyword evidence="3" id="KW-1185">Reference proteome</keyword>
<dbReference type="PANTHER" id="PTHR12948:SF3">
    <property type="entry name" value="NEDD8 ULTIMATE BUSTER 1"/>
    <property type="match status" value="1"/>
</dbReference>
<dbReference type="GO" id="GO:2000058">
    <property type="term" value="P:regulation of ubiquitin-dependent protein catabolic process"/>
    <property type="evidence" value="ECO:0007669"/>
    <property type="project" value="TreeGrafter"/>
</dbReference>
<dbReference type="CDD" id="cd17062">
    <property type="entry name" value="Ubl_NUB1"/>
    <property type="match status" value="1"/>
</dbReference>
<gene>
    <name evidence="2" type="ORF">LSTR_LSTR010621</name>
</gene>
<sequence>MKSSDSEEGLSNELTLLKFRDKLKNDSIKLWLPPYYSAENKGQSEDEKKALQELAEKFSTALNFESNVCHDILCHLRQNALEKLQERSDFKETGIATIRVKVSGALNGVTQKSISILTKLDVSVSEVQEMIAEKLSLSVERLKLIFGGQVMKSDQCLAIYGIQNGCQLMAIVLGECAGEKLRKEEAQLRTVQQIRRDIGLLTKNKHELDPYLQITDQAGNSLYLPDEERKSLVTAMTLHEQGRAEMKRNDYALALVFLLEADKEFSQTDYSRKTVISSSCRSQLLERVDNFALLNMDIACRCYLFLENLALLPDAEKKTETVRV</sequence>